<evidence type="ECO:0008006" key="3">
    <source>
        <dbReference type="Google" id="ProtNLM"/>
    </source>
</evidence>
<evidence type="ECO:0000313" key="2">
    <source>
        <dbReference type="EMBL" id="GFD21632.1"/>
    </source>
</evidence>
<feature type="chain" id="PRO_5025623949" description="Secreted protein" evidence="1">
    <location>
        <begin position="19"/>
        <end position="85"/>
    </location>
</feature>
<keyword evidence="1" id="KW-0732">Signal</keyword>
<organism evidence="2">
    <name type="scientific">Tanacetum cinerariifolium</name>
    <name type="common">Dalmatian daisy</name>
    <name type="synonym">Chrysanthemum cinerariifolium</name>
    <dbReference type="NCBI Taxonomy" id="118510"/>
    <lineage>
        <taxon>Eukaryota</taxon>
        <taxon>Viridiplantae</taxon>
        <taxon>Streptophyta</taxon>
        <taxon>Embryophyta</taxon>
        <taxon>Tracheophyta</taxon>
        <taxon>Spermatophyta</taxon>
        <taxon>Magnoliopsida</taxon>
        <taxon>eudicotyledons</taxon>
        <taxon>Gunneridae</taxon>
        <taxon>Pentapetalae</taxon>
        <taxon>asterids</taxon>
        <taxon>campanulids</taxon>
        <taxon>Asterales</taxon>
        <taxon>Asteraceae</taxon>
        <taxon>Asteroideae</taxon>
        <taxon>Anthemideae</taxon>
        <taxon>Anthemidinae</taxon>
        <taxon>Tanacetum</taxon>
    </lineage>
</organism>
<feature type="non-terminal residue" evidence="2">
    <location>
        <position position="85"/>
    </location>
</feature>
<proteinExistence type="predicted"/>
<dbReference type="EMBL" id="BKCJ011331159">
    <property type="protein sequence ID" value="GFD21632.1"/>
    <property type="molecule type" value="Genomic_DNA"/>
</dbReference>
<dbReference type="AlphaFoldDB" id="A0A699UF39"/>
<reference evidence="2" key="1">
    <citation type="journal article" date="2019" name="Sci. Rep.">
        <title>Draft genome of Tanacetum cinerariifolium, the natural source of mosquito coil.</title>
        <authorList>
            <person name="Yamashiro T."/>
            <person name="Shiraishi A."/>
            <person name="Satake H."/>
            <person name="Nakayama K."/>
        </authorList>
    </citation>
    <scope>NUCLEOTIDE SEQUENCE</scope>
</reference>
<comment type="caution">
    <text evidence="2">The sequence shown here is derived from an EMBL/GenBank/DDBJ whole genome shotgun (WGS) entry which is preliminary data.</text>
</comment>
<gene>
    <name evidence="2" type="ORF">Tci_893601</name>
</gene>
<sequence>MGSPILLWLLFLATDEVAEVFRDLLAVLAFDERDVLLGRLVVLPLGDIDPRREVQLAQIQMPGRRDVQRFVDRNAFAVMQQGDGQ</sequence>
<protein>
    <recommendedName>
        <fullName evidence="3">Secreted protein</fullName>
    </recommendedName>
</protein>
<accession>A0A699UF39</accession>
<feature type="signal peptide" evidence="1">
    <location>
        <begin position="1"/>
        <end position="18"/>
    </location>
</feature>
<name>A0A699UF39_TANCI</name>
<evidence type="ECO:0000256" key="1">
    <source>
        <dbReference type="SAM" id="SignalP"/>
    </source>
</evidence>